<keyword evidence="1" id="KW-1133">Transmembrane helix</keyword>
<feature type="transmembrane region" description="Helical" evidence="1">
    <location>
        <begin position="142"/>
        <end position="157"/>
    </location>
</feature>
<gene>
    <name evidence="2" type="ORF">LMG32289_01764</name>
</gene>
<feature type="transmembrane region" description="Helical" evidence="1">
    <location>
        <begin position="119"/>
        <end position="136"/>
    </location>
</feature>
<feature type="transmembrane region" description="Helical" evidence="1">
    <location>
        <begin position="276"/>
        <end position="300"/>
    </location>
</feature>
<dbReference type="RefSeq" id="WP_223985012.1">
    <property type="nucleotide sequence ID" value="NZ_CAJZAG010000003.1"/>
</dbReference>
<name>A0ABM8WQA9_9BURK</name>
<comment type="caution">
    <text evidence="2">The sequence shown here is derived from an EMBL/GenBank/DDBJ whole genome shotgun (WGS) entry which is preliminary data.</text>
</comment>
<dbReference type="Proteomes" id="UP000706525">
    <property type="component" value="Unassembled WGS sequence"/>
</dbReference>
<accession>A0ABM8WQA9</accession>
<feature type="transmembrane region" description="Helical" evidence="1">
    <location>
        <begin position="18"/>
        <end position="36"/>
    </location>
</feature>
<feature type="transmembrane region" description="Helical" evidence="1">
    <location>
        <begin position="237"/>
        <end position="256"/>
    </location>
</feature>
<feature type="transmembrane region" description="Helical" evidence="1">
    <location>
        <begin position="207"/>
        <end position="230"/>
    </location>
</feature>
<evidence type="ECO:0000313" key="3">
    <source>
        <dbReference type="Proteomes" id="UP000706525"/>
    </source>
</evidence>
<sequence length="531" mass="58536">MNQIVLPHQPGTRAMRDAILLLLAGFVTLGMFLWQGDKGLNLPDEGFFWYGVQRVLSGEVPIRDFMAYDPGRYYWSAAILRLLGTESLLALRATAAIFQMLGVYIALRLLDREADTARPVVMIAAAVVLNAWFYPWFKVFDMVPSIALVAGLAFAIERPSPRRLFIVGLIVGLAAIFGRNHGVYGLAGSVGIMLFLTIRRDHRLRPVAALTSWAAGIAVGFLPIPVMALAIPGFGEAFWQSIVFLVTGVKGTNIPLPVPWPWLVPTEKMLPIDAAAALAQGAFFVLLITFGILTPLWALVQRWRGKLVSPALVASGMLALPYAHYAFSRADIVHLAQGIFPMMIGSFALLLNRPAWVQGLAAIMLGAGSLLAVLPVDPGWQCHQAADCVKIEAGGSDVLVSPRIAQDVTLIEKLGRAAGEHSNILVLPFWPGAYALLQRRSPTWETYALFPRSAAFEQTELARIRAATPTLVMINDAPLDEREELRFHNTHPLIYQYVMDNYELVKDFSGDPWNQVYKLRQTEEKASHANF</sequence>
<keyword evidence="1" id="KW-0472">Membrane</keyword>
<evidence type="ECO:0000256" key="1">
    <source>
        <dbReference type="SAM" id="Phobius"/>
    </source>
</evidence>
<evidence type="ECO:0008006" key="4">
    <source>
        <dbReference type="Google" id="ProtNLM"/>
    </source>
</evidence>
<feature type="transmembrane region" description="Helical" evidence="1">
    <location>
        <begin position="89"/>
        <end position="107"/>
    </location>
</feature>
<organism evidence="2 3">
    <name type="scientific">Cupriavidus pampae</name>
    <dbReference type="NCBI Taxonomy" id="659251"/>
    <lineage>
        <taxon>Bacteria</taxon>
        <taxon>Pseudomonadati</taxon>
        <taxon>Pseudomonadota</taxon>
        <taxon>Betaproteobacteria</taxon>
        <taxon>Burkholderiales</taxon>
        <taxon>Burkholderiaceae</taxon>
        <taxon>Cupriavidus</taxon>
    </lineage>
</organism>
<proteinExistence type="predicted"/>
<keyword evidence="3" id="KW-1185">Reference proteome</keyword>
<protein>
    <recommendedName>
        <fullName evidence="4">Glycosyltransferase RgtA/B/C/D-like domain-containing protein</fullName>
    </recommendedName>
</protein>
<feature type="transmembrane region" description="Helical" evidence="1">
    <location>
        <begin position="359"/>
        <end position="376"/>
    </location>
</feature>
<keyword evidence="1" id="KW-0812">Transmembrane</keyword>
<dbReference type="EMBL" id="CAJZAG010000003">
    <property type="protein sequence ID" value="CAG9169625.1"/>
    <property type="molecule type" value="Genomic_DNA"/>
</dbReference>
<feature type="transmembrane region" description="Helical" evidence="1">
    <location>
        <begin position="164"/>
        <end position="187"/>
    </location>
</feature>
<evidence type="ECO:0000313" key="2">
    <source>
        <dbReference type="EMBL" id="CAG9169625.1"/>
    </source>
</evidence>
<feature type="transmembrane region" description="Helical" evidence="1">
    <location>
        <begin position="307"/>
        <end position="326"/>
    </location>
</feature>
<reference evidence="2 3" key="1">
    <citation type="submission" date="2021-08" db="EMBL/GenBank/DDBJ databases">
        <authorList>
            <person name="Peeters C."/>
        </authorList>
    </citation>
    <scope>NUCLEOTIDE SEQUENCE [LARGE SCALE GENOMIC DNA]</scope>
    <source>
        <strain evidence="2 3">LMG 32289</strain>
    </source>
</reference>